<proteinExistence type="predicted"/>
<gene>
    <name evidence="2" type="ORF">E4S40_01700</name>
</gene>
<dbReference type="OrthoDB" id="829690at2"/>
<reference evidence="2 3" key="1">
    <citation type="submission" date="2019-03" db="EMBL/GenBank/DDBJ databases">
        <title>Algoriphagus sp. nov, a new strain isolated from root system soil of mangrove plant Kandelia.</title>
        <authorList>
            <person name="Yin Q."/>
            <person name="Wang K."/>
            <person name="Song Z."/>
        </authorList>
    </citation>
    <scope>NUCLEOTIDE SEQUENCE [LARGE SCALE GENOMIC DNA]</scope>
    <source>
        <strain evidence="2 3">XY-J91</strain>
    </source>
</reference>
<accession>A0A4Y9R1Z7</accession>
<keyword evidence="3" id="KW-1185">Reference proteome</keyword>
<dbReference type="EMBL" id="SPSB01000001">
    <property type="protein sequence ID" value="TFV97396.1"/>
    <property type="molecule type" value="Genomic_DNA"/>
</dbReference>
<dbReference type="AlphaFoldDB" id="A0A4Y9R1Z7"/>
<evidence type="ECO:0000313" key="3">
    <source>
        <dbReference type="Proteomes" id="UP000297647"/>
    </source>
</evidence>
<dbReference type="Proteomes" id="UP000297647">
    <property type="component" value="Unassembled WGS sequence"/>
</dbReference>
<name>A0A4Y9R1Z7_9BACT</name>
<evidence type="ECO:0000313" key="2">
    <source>
        <dbReference type="EMBL" id="TFV97396.1"/>
    </source>
</evidence>
<sequence>MRFWFFSFLVFIGLVPMLSATQSAKLKIWPLEFGDTYNFDRLSPYFSEAQLDSLLSNPFEIAGAFELMRDESGIYAFSSCYLDVYQWTAEGWKNLYGFDNKGYTCGAKYFVREGSIYSLGGYGFWRNHLDLLSFDKETGSWSLMTPKNQPIDFAPGIAGLSDKGILVLLPFEENLRQDKKGEHGQGFFLDLDEMAWKYLSLGSIVSYDPFESQFVVDSTVPLDTEDYLAFACIGTEKRRIGFLIMEKSSLEIRFFRLEKGLDFVFRPTWLLQVDNLVSIQTYMDGIQEFDLDDFFRKGEFVGKAEILPISPDGIEELKRDYVLIISCVLIVTGIVLFFMFQNAIKKQKAAKTFSNGTSNGSSLPENMDNGIESNGWIHQFHPFKGRLLTVEELDKVLNIDHLPNPDNKKVRRSRLIKEVNQHSEQELGYTLITRKKNPEDKRYLLYEINGQE</sequence>
<dbReference type="SUPFAM" id="SSF117281">
    <property type="entry name" value="Kelch motif"/>
    <property type="match status" value="1"/>
</dbReference>
<keyword evidence="1" id="KW-0812">Transmembrane</keyword>
<dbReference type="InterPro" id="IPR015915">
    <property type="entry name" value="Kelch-typ_b-propeller"/>
</dbReference>
<organism evidence="2 3">
    <name type="scientific">Algoriphagus kandeliae</name>
    <dbReference type="NCBI Taxonomy" id="2562278"/>
    <lineage>
        <taxon>Bacteria</taxon>
        <taxon>Pseudomonadati</taxon>
        <taxon>Bacteroidota</taxon>
        <taxon>Cytophagia</taxon>
        <taxon>Cytophagales</taxon>
        <taxon>Cyclobacteriaceae</taxon>
        <taxon>Algoriphagus</taxon>
    </lineage>
</organism>
<protein>
    <submittedName>
        <fullName evidence="2">Uncharacterized protein</fullName>
    </submittedName>
</protein>
<feature type="transmembrane region" description="Helical" evidence="1">
    <location>
        <begin position="321"/>
        <end position="340"/>
    </location>
</feature>
<evidence type="ECO:0000256" key="1">
    <source>
        <dbReference type="SAM" id="Phobius"/>
    </source>
</evidence>
<keyword evidence="1" id="KW-0472">Membrane</keyword>
<keyword evidence="1" id="KW-1133">Transmembrane helix</keyword>
<comment type="caution">
    <text evidence="2">The sequence shown here is derived from an EMBL/GenBank/DDBJ whole genome shotgun (WGS) entry which is preliminary data.</text>
</comment>
<dbReference type="RefSeq" id="WP_135069940.1">
    <property type="nucleotide sequence ID" value="NZ_SPSB01000001.1"/>
</dbReference>